<reference evidence="3" key="2">
    <citation type="submission" date="2017-12" db="EMBL/GenBank/DDBJ databases">
        <title>Genome sequence of the Bar-tailed Godwit (Limosa lapponica baueri).</title>
        <authorList>
            <person name="Lima N.C.B."/>
            <person name="Parody-Merino A.M."/>
            <person name="Battley P.F."/>
            <person name="Fidler A.E."/>
            <person name="Prosdocimi F."/>
        </authorList>
    </citation>
    <scope>NUCLEOTIDE SEQUENCE [LARGE SCALE GENOMIC DNA]</scope>
</reference>
<dbReference type="EMBL" id="KZ507963">
    <property type="protein sequence ID" value="PKU35918.1"/>
    <property type="molecule type" value="Genomic_DNA"/>
</dbReference>
<proteinExistence type="predicted"/>
<dbReference type="AlphaFoldDB" id="A0A2I0TQ54"/>
<feature type="region of interest" description="Disordered" evidence="1">
    <location>
        <begin position="28"/>
        <end position="49"/>
    </location>
</feature>
<protein>
    <recommendedName>
        <fullName evidence="4">Rna-directed dna polymerase from mobile element jockey-like</fullName>
    </recommendedName>
</protein>
<dbReference type="OrthoDB" id="410381at2759"/>
<name>A0A2I0TQ54_LIMLA</name>
<evidence type="ECO:0000313" key="3">
    <source>
        <dbReference type="Proteomes" id="UP000233556"/>
    </source>
</evidence>
<sequence length="158" mass="17845">MVICCAWASRVLHALEVALKLLGAQMASGPDEHPVKHSSISNEERGMGSAGLSGHKYRLGREWLDSSPEEKDLRVLTDEKLNMNRQCALAAQKANHILGHSKRSVASRLREVILPLYSALMRPHLEYCVQLWSPEHRNDMERVQQRATKMMRTGAHLL</sequence>
<dbReference type="PANTHER" id="PTHR33332">
    <property type="entry name" value="REVERSE TRANSCRIPTASE DOMAIN-CONTAINING PROTEIN"/>
    <property type="match status" value="1"/>
</dbReference>
<organism evidence="2 3">
    <name type="scientific">Limosa lapponica baueri</name>
    <dbReference type="NCBI Taxonomy" id="1758121"/>
    <lineage>
        <taxon>Eukaryota</taxon>
        <taxon>Metazoa</taxon>
        <taxon>Chordata</taxon>
        <taxon>Craniata</taxon>
        <taxon>Vertebrata</taxon>
        <taxon>Euteleostomi</taxon>
        <taxon>Archelosauria</taxon>
        <taxon>Archosauria</taxon>
        <taxon>Dinosauria</taxon>
        <taxon>Saurischia</taxon>
        <taxon>Theropoda</taxon>
        <taxon>Coelurosauria</taxon>
        <taxon>Aves</taxon>
        <taxon>Neognathae</taxon>
        <taxon>Neoaves</taxon>
        <taxon>Charadriiformes</taxon>
        <taxon>Scolopacidae</taxon>
        <taxon>Limosa</taxon>
    </lineage>
</organism>
<gene>
    <name evidence="2" type="ORF">llap_13777</name>
</gene>
<dbReference type="Proteomes" id="UP000233556">
    <property type="component" value="Unassembled WGS sequence"/>
</dbReference>
<evidence type="ECO:0000313" key="2">
    <source>
        <dbReference type="EMBL" id="PKU35918.1"/>
    </source>
</evidence>
<accession>A0A2I0TQ54</accession>
<evidence type="ECO:0008006" key="4">
    <source>
        <dbReference type="Google" id="ProtNLM"/>
    </source>
</evidence>
<evidence type="ECO:0000256" key="1">
    <source>
        <dbReference type="SAM" id="MobiDB-lite"/>
    </source>
</evidence>
<keyword evidence="3" id="KW-1185">Reference proteome</keyword>
<reference evidence="3" key="1">
    <citation type="submission" date="2017-11" db="EMBL/GenBank/DDBJ databases">
        <authorList>
            <person name="Lima N.C."/>
            <person name="Parody-Merino A.M."/>
            <person name="Battley P.F."/>
            <person name="Fidler A.E."/>
            <person name="Prosdocimi F."/>
        </authorList>
    </citation>
    <scope>NUCLEOTIDE SEQUENCE [LARGE SCALE GENOMIC DNA]</scope>
</reference>